<dbReference type="InterPro" id="IPR003476">
    <property type="entry name" value="Glyco_hydro_42"/>
</dbReference>
<evidence type="ECO:0000256" key="2">
    <source>
        <dbReference type="ARBA" id="ARBA00005940"/>
    </source>
</evidence>
<dbReference type="InterPro" id="IPR013780">
    <property type="entry name" value="Glyco_hydro_b"/>
</dbReference>
<keyword evidence="6" id="KW-0862">Zinc</keyword>
<comment type="catalytic activity">
    <reaction evidence="1 8">
        <text>Hydrolysis of terminal non-reducing beta-D-galactose residues in beta-D-galactosides.</text>
        <dbReference type="EC" id="3.2.1.23"/>
    </reaction>
</comment>
<organism evidence="9 10">
    <name type="scientific">Capsulimonas corticalis</name>
    <dbReference type="NCBI Taxonomy" id="2219043"/>
    <lineage>
        <taxon>Bacteria</taxon>
        <taxon>Bacillati</taxon>
        <taxon>Armatimonadota</taxon>
        <taxon>Armatimonadia</taxon>
        <taxon>Capsulimonadales</taxon>
        <taxon>Capsulimonadaceae</taxon>
        <taxon>Capsulimonas</taxon>
    </lineage>
</organism>
<dbReference type="OrthoDB" id="9800974at2"/>
<dbReference type="PANTHER" id="PTHR36447">
    <property type="entry name" value="BETA-GALACTOSIDASE GANA"/>
    <property type="match status" value="1"/>
</dbReference>
<dbReference type="EMBL" id="AP025739">
    <property type="protein sequence ID" value="BDI30252.1"/>
    <property type="molecule type" value="Genomic_DNA"/>
</dbReference>
<evidence type="ECO:0000313" key="9">
    <source>
        <dbReference type="EMBL" id="BDI30252.1"/>
    </source>
</evidence>
<dbReference type="Pfam" id="PF02449">
    <property type="entry name" value="Glyco_hydro_42"/>
    <property type="match status" value="1"/>
</dbReference>
<evidence type="ECO:0000256" key="4">
    <source>
        <dbReference type="ARBA" id="ARBA00022723"/>
    </source>
</evidence>
<evidence type="ECO:0000256" key="6">
    <source>
        <dbReference type="ARBA" id="ARBA00022833"/>
    </source>
</evidence>
<evidence type="ECO:0000256" key="5">
    <source>
        <dbReference type="ARBA" id="ARBA00022801"/>
    </source>
</evidence>
<evidence type="ECO:0000256" key="3">
    <source>
        <dbReference type="ARBA" id="ARBA00012756"/>
    </source>
</evidence>
<dbReference type="EC" id="3.2.1.23" evidence="3 8"/>
<protein>
    <recommendedName>
        <fullName evidence="3 8">Beta-galactosidase</fullName>
        <shortName evidence="8">Beta-gal</shortName>
        <ecNumber evidence="3 8">3.2.1.23</ecNumber>
    </recommendedName>
</protein>
<evidence type="ECO:0000313" key="10">
    <source>
        <dbReference type="Proteomes" id="UP000287394"/>
    </source>
</evidence>
<dbReference type="GO" id="GO:0004565">
    <property type="term" value="F:beta-galactosidase activity"/>
    <property type="evidence" value="ECO:0007669"/>
    <property type="project" value="UniProtKB-EC"/>
</dbReference>
<dbReference type="Gene3D" id="2.60.40.1180">
    <property type="entry name" value="Golgi alpha-mannosidase II"/>
    <property type="match status" value="1"/>
</dbReference>
<keyword evidence="4" id="KW-0479">Metal-binding</keyword>
<evidence type="ECO:0000256" key="7">
    <source>
        <dbReference type="ARBA" id="ARBA00023295"/>
    </source>
</evidence>
<dbReference type="Proteomes" id="UP000287394">
    <property type="component" value="Chromosome"/>
</dbReference>
<dbReference type="RefSeq" id="WP_119321222.1">
    <property type="nucleotide sequence ID" value="NZ_AP025739.1"/>
</dbReference>
<evidence type="ECO:0000256" key="8">
    <source>
        <dbReference type="PIRNR" id="PIRNR001084"/>
    </source>
</evidence>
<dbReference type="KEGG" id="ccot:CCAX7_23030"/>
<keyword evidence="5 8" id="KW-0378">Hydrolase</keyword>
<name>A0A402CV22_9BACT</name>
<dbReference type="InterPro" id="IPR013739">
    <property type="entry name" value="Beta_galactosidase_C"/>
</dbReference>
<dbReference type="InterPro" id="IPR017853">
    <property type="entry name" value="GH"/>
</dbReference>
<dbReference type="PIRSF" id="PIRSF001084">
    <property type="entry name" value="B-galactosidase"/>
    <property type="match status" value="1"/>
</dbReference>
<evidence type="ECO:0000256" key="1">
    <source>
        <dbReference type="ARBA" id="ARBA00001412"/>
    </source>
</evidence>
<dbReference type="InterPro" id="IPR013529">
    <property type="entry name" value="Glyco_hydro_42_N"/>
</dbReference>
<keyword evidence="10" id="KW-1185">Reference proteome</keyword>
<reference evidence="9 10" key="1">
    <citation type="journal article" date="2019" name="Int. J. Syst. Evol. Microbiol.">
        <title>Capsulimonas corticalis gen. nov., sp. nov., an aerobic capsulated bacterium, of a novel bacterial order, Capsulimonadales ord. nov., of the class Armatimonadia of the phylum Armatimonadetes.</title>
        <authorList>
            <person name="Li J."/>
            <person name="Kudo C."/>
            <person name="Tonouchi A."/>
        </authorList>
    </citation>
    <scope>NUCLEOTIDE SEQUENCE [LARGE SCALE GENOMIC DNA]</scope>
    <source>
        <strain evidence="9 10">AX-7</strain>
    </source>
</reference>
<dbReference type="InterPro" id="IPR029062">
    <property type="entry name" value="Class_I_gatase-like"/>
</dbReference>
<dbReference type="Gene3D" id="3.40.50.880">
    <property type="match status" value="1"/>
</dbReference>
<dbReference type="InterPro" id="IPR013738">
    <property type="entry name" value="Beta_galactosidase_Trimer"/>
</dbReference>
<dbReference type="GO" id="GO:0009341">
    <property type="term" value="C:beta-galactosidase complex"/>
    <property type="evidence" value="ECO:0007669"/>
    <property type="project" value="InterPro"/>
</dbReference>
<dbReference type="CDD" id="cd03143">
    <property type="entry name" value="A4_beta-galactosidase_middle_domain"/>
    <property type="match status" value="1"/>
</dbReference>
<dbReference type="PANTHER" id="PTHR36447:SF2">
    <property type="entry name" value="BETA-GALACTOSIDASE YESZ"/>
    <property type="match status" value="1"/>
</dbReference>
<dbReference type="Gene3D" id="3.20.20.80">
    <property type="entry name" value="Glycosidases"/>
    <property type="match status" value="1"/>
</dbReference>
<keyword evidence="7 8" id="KW-0326">Glycosidase</keyword>
<accession>A0A402CV22</accession>
<dbReference type="AlphaFoldDB" id="A0A402CV22"/>
<dbReference type="SUPFAM" id="SSF52317">
    <property type="entry name" value="Class I glutamine amidotransferase-like"/>
    <property type="match status" value="1"/>
</dbReference>
<dbReference type="Pfam" id="PF08532">
    <property type="entry name" value="Glyco_hydro_42M"/>
    <property type="match status" value="1"/>
</dbReference>
<dbReference type="GO" id="GO:0046872">
    <property type="term" value="F:metal ion binding"/>
    <property type="evidence" value="ECO:0007669"/>
    <property type="project" value="UniProtKB-KW"/>
</dbReference>
<proteinExistence type="inferred from homology"/>
<dbReference type="Pfam" id="PF08533">
    <property type="entry name" value="Glyco_hydro_42C"/>
    <property type="match status" value="1"/>
</dbReference>
<dbReference type="GO" id="GO:0006012">
    <property type="term" value="P:galactose metabolic process"/>
    <property type="evidence" value="ECO:0007669"/>
    <property type="project" value="InterPro"/>
</dbReference>
<dbReference type="SUPFAM" id="SSF51445">
    <property type="entry name" value="(Trans)glycosidases"/>
    <property type="match status" value="1"/>
</dbReference>
<comment type="similarity">
    <text evidence="2 8">Belongs to the glycosyl hydrolase 42 family.</text>
</comment>
<gene>
    <name evidence="9" type="ORF">CCAX7_23030</name>
</gene>
<sequence length="686" mass="78230">MEKALRVSHLTLGVCYYPEHWDESLWADDFRRMREMSLEVIRIGEFAWSIFEPEEGRFEFGFFDRVMDLAHKHSLRVILGTPTATPPVWLTQKYPEALNANRQGVVYQHGMRAHCNHTAPIFRELSARIASRMAEHYYKHPALWGWQIDNELNCEVNVFYADSDHAAFRVWLQEKYETLNRLNAAWGAVFWNQTYSDWSQVYLSRPTPADSPNPHQALDEKRFISDSTISYAKLQADAIRAHDTTHFITTNGLFGHLDSHHLTDETLDFISYDAYPLFSEASLESSPEPMRDRRWGWNLSAVRGISRRFCIMEQQSGPGGWVNRLELPSPKPGQVRLWTYQSIAHGADMVLFFRWRTATMGTEIYWHGINDYHNQANRRCAEVARIGQELLRLADVAGSAYQADVAILRDYDNEWDGELDTWHGPYERQSASAWYAALQRRHVPVDSLTLRPGIRRREMSRYRVLIYPHPTILTDETARMLKEYANAGGRIIFGCRTGYKDIHGQCPMRPFPGAVADLCGVTVEDFTRIGKYQTEPSLDWDGVNAQFGELKSGPFNDILRLENPEASVIASYAADAGYYAGKPALTRNPWGDGVAYYYGGVFTEPVANALAEHLGLNSPLADRLTLPRDIEAAIRAQPDGETFVFLLNYADTPRTIQAHSEMVDLISGETVLGEVVMEPYGVLALR</sequence>